<keyword evidence="3" id="KW-1185">Reference proteome</keyword>
<organism evidence="2 3">
    <name type="scientific">Arthrobacter horti</name>
    <dbReference type="NCBI Taxonomy" id="3068273"/>
    <lineage>
        <taxon>Bacteria</taxon>
        <taxon>Bacillati</taxon>
        <taxon>Actinomycetota</taxon>
        <taxon>Actinomycetes</taxon>
        <taxon>Micrococcales</taxon>
        <taxon>Micrococcaceae</taxon>
        <taxon>Arthrobacter</taxon>
    </lineage>
</organism>
<accession>A0ABT9IT20</accession>
<feature type="domain" description="Methyltransferase" evidence="1">
    <location>
        <begin position="58"/>
        <end position="126"/>
    </location>
</feature>
<dbReference type="GO" id="GO:0008168">
    <property type="term" value="F:methyltransferase activity"/>
    <property type="evidence" value="ECO:0007669"/>
    <property type="project" value="UniProtKB-KW"/>
</dbReference>
<evidence type="ECO:0000313" key="2">
    <source>
        <dbReference type="EMBL" id="MDP5228744.1"/>
    </source>
</evidence>
<evidence type="ECO:0000313" key="3">
    <source>
        <dbReference type="Proteomes" id="UP001232725"/>
    </source>
</evidence>
<dbReference type="Gene3D" id="3.40.50.150">
    <property type="entry name" value="Vaccinia Virus protein VP39"/>
    <property type="match status" value="1"/>
</dbReference>
<evidence type="ECO:0000259" key="1">
    <source>
        <dbReference type="Pfam" id="PF13649"/>
    </source>
</evidence>
<gene>
    <name evidence="2" type="ORF">Q9R02_16445</name>
</gene>
<dbReference type="Pfam" id="PF13649">
    <property type="entry name" value="Methyltransf_25"/>
    <property type="match status" value="1"/>
</dbReference>
<dbReference type="RefSeq" id="WP_305997788.1">
    <property type="nucleotide sequence ID" value="NZ_JAVALS010000026.1"/>
</dbReference>
<dbReference type="InterPro" id="IPR029063">
    <property type="entry name" value="SAM-dependent_MTases_sf"/>
</dbReference>
<protein>
    <submittedName>
        <fullName evidence="2">Class I SAM-dependent methyltransferase</fullName>
        <ecNumber evidence="2">2.1.-.-</ecNumber>
    </submittedName>
</protein>
<keyword evidence="2" id="KW-0808">Transferase</keyword>
<dbReference type="SUPFAM" id="SSF53335">
    <property type="entry name" value="S-adenosyl-L-methionine-dependent methyltransferases"/>
    <property type="match status" value="1"/>
</dbReference>
<proteinExistence type="predicted"/>
<dbReference type="Proteomes" id="UP001232725">
    <property type="component" value="Unassembled WGS sequence"/>
</dbReference>
<comment type="caution">
    <text evidence="2">The sequence shown here is derived from an EMBL/GenBank/DDBJ whole genome shotgun (WGS) entry which is preliminary data.</text>
</comment>
<dbReference type="CDD" id="cd02440">
    <property type="entry name" value="AdoMet_MTases"/>
    <property type="match status" value="1"/>
</dbReference>
<sequence length="136" mass="14833">MEGLLAWQRHGLGDLVGLASACGRLSTRHIELFGAAELAHPDDRRLIRHWGSGVSGQVLDAGYGPGHWSAELEELGCAVTGVDITPAFLKHARRSWPAIRFLHADLTALPFEAGCFGGVLAWYSLVTWTFTGWLRP</sequence>
<keyword evidence="2" id="KW-0489">Methyltransferase</keyword>
<dbReference type="InterPro" id="IPR041698">
    <property type="entry name" value="Methyltransf_25"/>
</dbReference>
<name>A0ABT9IT20_9MICC</name>
<dbReference type="EC" id="2.1.-.-" evidence="2"/>
<reference evidence="2 3" key="1">
    <citation type="submission" date="2023-08" db="EMBL/GenBank/DDBJ databases">
        <title>Arthrobacter horti sp. nov., isolated from forest soil.</title>
        <authorList>
            <person name="Park M."/>
        </authorList>
    </citation>
    <scope>NUCLEOTIDE SEQUENCE [LARGE SCALE GENOMIC DNA]</scope>
    <source>
        <strain evidence="2 3">YJM1</strain>
    </source>
</reference>
<dbReference type="GO" id="GO:0032259">
    <property type="term" value="P:methylation"/>
    <property type="evidence" value="ECO:0007669"/>
    <property type="project" value="UniProtKB-KW"/>
</dbReference>
<dbReference type="EMBL" id="JAVALS010000026">
    <property type="protein sequence ID" value="MDP5228744.1"/>
    <property type="molecule type" value="Genomic_DNA"/>
</dbReference>